<gene>
    <name evidence="2" type="ORF">AWC31_04950</name>
</gene>
<comment type="caution">
    <text evidence="2">The sequence shown here is derived from an EMBL/GenBank/DDBJ whole genome shotgun (WGS) entry which is preliminary data.</text>
</comment>
<organism evidence="2 3">
    <name type="scientific">Mycolicibacterium wolinskyi</name>
    <dbReference type="NCBI Taxonomy" id="59750"/>
    <lineage>
        <taxon>Bacteria</taxon>
        <taxon>Bacillati</taxon>
        <taxon>Actinomycetota</taxon>
        <taxon>Actinomycetes</taxon>
        <taxon>Mycobacteriales</taxon>
        <taxon>Mycobacteriaceae</taxon>
        <taxon>Mycolicibacterium</taxon>
    </lineage>
</organism>
<feature type="region of interest" description="Disordered" evidence="1">
    <location>
        <begin position="60"/>
        <end position="98"/>
    </location>
</feature>
<reference evidence="2 3" key="1">
    <citation type="submission" date="2016-01" db="EMBL/GenBank/DDBJ databases">
        <title>The new phylogeny of the genus Mycobacterium.</title>
        <authorList>
            <person name="Tarcisio F."/>
            <person name="Conor M."/>
            <person name="Antonella G."/>
            <person name="Elisabetta G."/>
            <person name="Giulia F.S."/>
            <person name="Sara T."/>
            <person name="Anna F."/>
            <person name="Clotilde B."/>
            <person name="Roberto B."/>
            <person name="Veronica D.S."/>
            <person name="Fabio R."/>
            <person name="Monica P."/>
            <person name="Olivier J."/>
            <person name="Enrico T."/>
            <person name="Nicola S."/>
        </authorList>
    </citation>
    <scope>NUCLEOTIDE SEQUENCE [LARGE SCALE GENOMIC DNA]</scope>
    <source>
        <strain evidence="2 3">ATCC 700010</strain>
    </source>
</reference>
<evidence type="ECO:0000313" key="3">
    <source>
        <dbReference type="Proteomes" id="UP000193964"/>
    </source>
</evidence>
<sequence length="98" mass="10378">MDSLVADRLAALRAALAGVRGLPWGSLPEADLLEVCAGVQEVRNLVPVVEHAAISALSESTTPAAIGAKSSPEALQPRRPRGDRAQLSRTRRRTPFAL</sequence>
<dbReference type="AlphaFoldDB" id="A0A1X2EWY3"/>
<evidence type="ECO:0000313" key="2">
    <source>
        <dbReference type="EMBL" id="ORX10636.1"/>
    </source>
</evidence>
<accession>A0A1X2EWY3</accession>
<name>A0A1X2EWY3_9MYCO</name>
<dbReference type="EMBL" id="LQQA01000032">
    <property type="protein sequence ID" value="ORX10636.1"/>
    <property type="molecule type" value="Genomic_DNA"/>
</dbReference>
<dbReference type="Proteomes" id="UP000193964">
    <property type="component" value="Unassembled WGS sequence"/>
</dbReference>
<evidence type="ECO:0000256" key="1">
    <source>
        <dbReference type="SAM" id="MobiDB-lite"/>
    </source>
</evidence>
<feature type="compositionally biased region" description="Basic residues" evidence="1">
    <location>
        <begin position="89"/>
        <end position="98"/>
    </location>
</feature>
<proteinExistence type="predicted"/>
<protein>
    <submittedName>
        <fullName evidence="2">Uncharacterized protein</fullName>
    </submittedName>
</protein>
<dbReference type="RefSeq" id="WP_085148198.1">
    <property type="nucleotide sequence ID" value="NZ_JACKUA010000044.1"/>
</dbReference>